<dbReference type="InterPro" id="IPR044398">
    <property type="entry name" value="Globin-sensor_dom"/>
</dbReference>
<dbReference type="AlphaFoldDB" id="A0AAD6IY23"/>
<dbReference type="Proteomes" id="UP001221413">
    <property type="component" value="Unassembled WGS sequence"/>
</dbReference>
<organism evidence="3 4">
    <name type="scientific">Drechslerella dactyloides</name>
    <name type="common">Nematode-trapping fungus</name>
    <name type="synonym">Arthrobotrys dactyloides</name>
    <dbReference type="NCBI Taxonomy" id="74499"/>
    <lineage>
        <taxon>Eukaryota</taxon>
        <taxon>Fungi</taxon>
        <taxon>Dikarya</taxon>
        <taxon>Ascomycota</taxon>
        <taxon>Pezizomycotina</taxon>
        <taxon>Orbiliomycetes</taxon>
        <taxon>Orbiliales</taxon>
        <taxon>Orbiliaceae</taxon>
        <taxon>Drechslerella</taxon>
    </lineage>
</organism>
<accession>A0AAD6IY23</accession>
<evidence type="ECO:0000313" key="3">
    <source>
        <dbReference type="EMBL" id="KAJ6260601.1"/>
    </source>
</evidence>
<dbReference type="GO" id="GO:0019825">
    <property type="term" value="F:oxygen binding"/>
    <property type="evidence" value="ECO:0007669"/>
    <property type="project" value="InterPro"/>
</dbReference>
<comment type="caution">
    <text evidence="3">The sequence shown here is derived from an EMBL/GenBank/DDBJ whole genome shotgun (WGS) entry which is preliminary data.</text>
</comment>
<evidence type="ECO:0000256" key="1">
    <source>
        <dbReference type="SAM" id="MobiDB-lite"/>
    </source>
</evidence>
<feature type="region of interest" description="Disordered" evidence="1">
    <location>
        <begin position="311"/>
        <end position="335"/>
    </location>
</feature>
<feature type="domain" description="Globin-sensor" evidence="2">
    <location>
        <begin position="25"/>
        <end position="200"/>
    </location>
</feature>
<name>A0AAD6IY23_DREDA</name>
<gene>
    <name evidence="3" type="ORF">Dda_4827</name>
</gene>
<evidence type="ECO:0000259" key="2">
    <source>
        <dbReference type="Pfam" id="PF11563"/>
    </source>
</evidence>
<dbReference type="InterPro" id="IPR012292">
    <property type="entry name" value="Globin/Proto"/>
</dbReference>
<feature type="compositionally biased region" description="Acidic residues" evidence="1">
    <location>
        <begin position="208"/>
        <end position="220"/>
    </location>
</feature>
<dbReference type="SUPFAM" id="SSF46458">
    <property type="entry name" value="Globin-like"/>
    <property type="match status" value="1"/>
</dbReference>
<feature type="region of interest" description="Disordered" evidence="1">
    <location>
        <begin position="208"/>
        <end position="278"/>
    </location>
</feature>
<dbReference type="InterPro" id="IPR009050">
    <property type="entry name" value="Globin-like_sf"/>
</dbReference>
<dbReference type="PANTHER" id="PTHR42071">
    <property type="entry name" value="PROTOGLOBIN DOMAIN-CONTAINING PROTEIN"/>
    <property type="match status" value="1"/>
</dbReference>
<dbReference type="Pfam" id="PF11563">
    <property type="entry name" value="Protoglobin"/>
    <property type="match status" value="1"/>
</dbReference>
<dbReference type="GO" id="GO:0020037">
    <property type="term" value="F:heme binding"/>
    <property type="evidence" value="ECO:0007669"/>
    <property type="project" value="InterPro"/>
</dbReference>
<evidence type="ECO:0000313" key="4">
    <source>
        <dbReference type="Proteomes" id="UP001221413"/>
    </source>
</evidence>
<dbReference type="Gene3D" id="1.10.490.10">
    <property type="entry name" value="Globins"/>
    <property type="match status" value="1"/>
</dbReference>
<keyword evidence="4" id="KW-1185">Reference proteome</keyword>
<feature type="compositionally biased region" description="Gly residues" evidence="1">
    <location>
        <begin position="232"/>
        <end position="242"/>
    </location>
</feature>
<dbReference type="PANTHER" id="PTHR42071:SF1">
    <property type="entry name" value="GLOBIN-SENSOR DOMAIN-CONTAINING PROTEIN"/>
    <property type="match status" value="1"/>
</dbReference>
<protein>
    <recommendedName>
        <fullName evidence="2">Globin-sensor domain-containing protein</fullName>
    </recommendedName>
</protein>
<dbReference type="EMBL" id="JAQGDS010000005">
    <property type="protein sequence ID" value="KAJ6260601.1"/>
    <property type="molecule type" value="Genomic_DNA"/>
</dbReference>
<feature type="compositionally biased region" description="Low complexity" evidence="1">
    <location>
        <begin position="311"/>
        <end position="322"/>
    </location>
</feature>
<proteinExistence type="predicted"/>
<sequence length="374" mass="41022">MADPVPMPKSMQHVDRGDLYTSLPARIQFLHSFLEFGPDDVAALILGQKYVKALIPAIVNIVYKKLLRYDITARVFTTRNSKDEGPVSHWATEDSAQIQHRKMFLRWYLTKLNSDCTKMEYWEYLDKVGLMHVGKGRKNPLHVDYVFLGACLGFIQDALFEAILSHPRLELPKKISIVKALGKVIWIQNDLMEKWHNSDGLDFVASDEDDEALEEGDEQEGYLHGKKILGDGANGNGHGNGNGSSPDNASLGSGSGSDNSRRSSESGKSGKTVLGRPIEEATHLVEGMRCPFSGMARADPPDLDKQRAMLPRPSLSGSGSPRDSAVGLDQFHTPGTPRLKLVNGVTVLKGGSLDLNPFLDPATMAAITGEEKKI</sequence>
<reference evidence="3" key="1">
    <citation type="submission" date="2023-01" db="EMBL/GenBank/DDBJ databases">
        <title>The chitinases involved in constricting ring structure development in the nematode-trapping fungus Drechslerella dactyloides.</title>
        <authorList>
            <person name="Wang R."/>
            <person name="Zhang L."/>
            <person name="Tang P."/>
            <person name="Li S."/>
            <person name="Liang L."/>
        </authorList>
    </citation>
    <scope>NUCLEOTIDE SEQUENCE</scope>
    <source>
        <strain evidence="3">YMF1.00031</strain>
    </source>
</reference>